<dbReference type="SUPFAM" id="SSF53300">
    <property type="entry name" value="vWA-like"/>
    <property type="match status" value="1"/>
</dbReference>
<protein>
    <submittedName>
        <fullName evidence="2">VWA domain-containing protein</fullName>
    </submittedName>
</protein>
<name>A0ABU9BU22_9BURK</name>
<evidence type="ECO:0000256" key="1">
    <source>
        <dbReference type="SAM" id="MobiDB-lite"/>
    </source>
</evidence>
<evidence type="ECO:0000313" key="2">
    <source>
        <dbReference type="EMBL" id="MEK8033477.1"/>
    </source>
</evidence>
<gene>
    <name evidence="2" type="ORF">AACH06_21870</name>
</gene>
<dbReference type="Pfam" id="PF05762">
    <property type="entry name" value="VWA_CoxE"/>
    <property type="match status" value="1"/>
</dbReference>
<feature type="region of interest" description="Disordered" evidence="1">
    <location>
        <begin position="423"/>
        <end position="446"/>
    </location>
</feature>
<dbReference type="PIRSF" id="PIRSF010256">
    <property type="entry name" value="CoxE_vWa"/>
    <property type="match status" value="1"/>
</dbReference>
<dbReference type="Proteomes" id="UP001371218">
    <property type="component" value="Unassembled WGS sequence"/>
</dbReference>
<keyword evidence="3" id="KW-1185">Reference proteome</keyword>
<feature type="compositionally biased region" description="Pro residues" evidence="1">
    <location>
        <begin position="437"/>
        <end position="446"/>
    </location>
</feature>
<dbReference type="InterPro" id="IPR036465">
    <property type="entry name" value="vWFA_dom_sf"/>
</dbReference>
<dbReference type="CDD" id="cd00198">
    <property type="entry name" value="vWFA"/>
    <property type="match status" value="1"/>
</dbReference>
<organism evidence="2 3">
    <name type="scientific">Ideonella lacteola</name>
    <dbReference type="NCBI Taxonomy" id="2984193"/>
    <lineage>
        <taxon>Bacteria</taxon>
        <taxon>Pseudomonadati</taxon>
        <taxon>Pseudomonadota</taxon>
        <taxon>Betaproteobacteria</taxon>
        <taxon>Burkholderiales</taxon>
        <taxon>Sphaerotilaceae</taxon>
        <taxon>Ideonella</taxon>
    </lineage>
</organism>
<evidence type="ECO:0000313" key="3">
    <source>
        <dbReference type="Proteomes" id="UP001371218"/>
    </source>
</evidence>
<dbReference type="InterPro" id="IPR008912">
    <property type="entry name" value="Uncharacterised_CoxE"/>
</dbReference>
<reference evidence="2 3" key="1">
    <citation type="submission" date="2024-04" db="EMBL/GenBank/DDBJ databases">
        <title>Novel species of the genus Ideonella isolated from streams.</title>
        <authorList>
            <person name="Lu H."/>
        </authorList>
    </citation>
    <scope>NUCLEOTIDE SEQUENCE [LARGE SCALE GENOMIC DNA]</scope>
    <source>
        <strain evidence="2 3">DXS29W</strain>
    </source>
</reference>
<dbReference type="Gene3D" id="3.40.50.410">
    <property type="entry name" value="von Willebrand factor, type A domain"/>
    <property type="match status" value="1"/>
</dbReference>
<dbReference type="PANTHER" id="PTHR39338">
    <property type="entry name" value="BLL5662 PROTEIN-RELATED"/>
    <property type="match status" value="1"/>
</dbReference>
<dbReference type="InterPro" id="IPR011195">
    <property type="entry name" value="UCP010256"/>
</dbReference>
<proteinExistence type="predicted"/>
<accession>A0ABU9BU22</accession>
<dbReference type="PANTHER" id="PTHR39338:SF6">
    <property type="entry name" value="BLL5662 PROTEIN"/>
    <property type="match status" value="1"/>
</dbReference>
<sequence>MSGTEYPAGLITLHASDSASDMLPAASTPNLPGHLADNVLHFARVLRDAGLPVGTDRVQLSLQALAAGALQSRRDFKAALAACLIDRAEHRALFDQAFELFWRDPDLLGRMMAMLLPKVSARDGGAPPAPQRENRRLADALFPPGSAPPPAMAAPPPDEVEIHAPFSASEREVLRHRDFETLTAAEWQQAKRLVARMGAFMPPLPTRRHAPDARPGRVDWRATLAAMARHGGDLPTIRWQRPREQPAPLVVLADISGSMSNYSRMLLHFAHALAQSDLRITSFVFGTRLTPITRSLRQRDPDIAIAHVTRQVKDWSGGTRISDSLHEFNRHWARRALGGGRATVLLVTDGLERGDTTQLAFETERLAKSCRRLVWLNPLLRYAGFEAKAGGIRAMRPHVDLFLPAHNLASLEALATVLCEAGPRRGRRQPTTARAVPPVPPAQTSV</sequence>
<comment type="caution">
    <text evidence="2">The sequence shown here is derived from an EMBL/GenBank/DDBJ whole genome shotgun (WGS) entry which is preliminary data.</text>
</comment>
<dbReference type="RefSeq" id="WP_341427898.1">
    <property type="nucleotide sequence ID" value="NZ_JBBUTG010000016.1"/>
</dbReference>
<dbReference type="EMBL" id="JBBUTG010000016">
    <property type="protein sequence ID" value="MEK8033477.1"/>
    <property type="molecule type" value="Genomic_DNA"/>
</dbReference>